<sequence length="374" mass="41022">MRFTVSTKPFSDGLNLAIVNSNVSKFSQKSNIAQVSVSNNQLVVNLECDNVKTEIRFKGGIDGDLSDKIATVSCLVLKQLVSTFDSSVTTVEFDENGLILYSGKSKFVVPDIIKNTDMELNKPRYNAGGSDIRQIDKASWKFIDDHQMFAISMSFVNPIYTRCWIGDTTDVLVGDMDNSIFAHSNKGTLGETCLLRSDIINMFVSLPEDATLSNIGDAYLVHTKNDCYEMYSEVTPEHEDDPNLGSYNADIIMDMMKTDMSKAVKINTSSILKTLNQSDLLSTEDKSAKAVFINVDSNVLTVSDDNVDCKVDVEGSSGISYNIKMKASNFKSAISNIDSESVFIAPVTNGETDEIVGLILWTDNMSILVAGADQ</sequence>
<proteinExistence type="predicted"/>
<name>A0A8S5UCP7_9CAUD</name>
<evidence type="ECO:0000313" key="1">
    <source>
        <dbReference type="EMBL" id="DAF92249.1"/>
    </source>
</evidence>
<organism evidence="1">
    <name type="scientific">Siphoviridae sp. ctgN495</name>
    <dbReference type="NCBI Taxonomy" id="2825608"/>
    <lineage>
        <taxon>Viruses</taxon>
        <taxon>Duplodnaviria</taxon>
        <taxon>Heunggongvirae</taxon>
        <taxon>Uroviricota</taxon>
        <taxon>Caudoviricetes</taxon>
    </lineage>
</organism>
<protein>
    <submittedName>
        <fullName evidence="1">DNA polymerase sliding clamp from polymerase, sliding clamp, processivity.8A</fullName>
    </submittedName>
</protein>
<reference evidence="1" key="1">
    <citation type="journal article" date="2021" name="Proc. Natl. Acad. Sci. U.S.A.">
        <title>A Catalog of Tens of Thousands of Viruses from Human Metagenomes Reveals Hidden Associations with Chronic Diseases.</title>
        <authorList>
            <person name="Tisza M.J."/>
            <person name="Buck C.B."/>
        </authorList>
    </citation>
    <scope>NUCLEOTIDE SEQUENCE</scope>
    <source>
        <strain evidence="1">CtgN495</strain>
    </source>
</reference>
<dbReference type="EMBL" id="BK016063">
    <property type="protein sequence ID" value="DAF92249.1"/>
    <property type="molecule type" value="Genomic_DNA"/>
</dbReference>
<accession>A0A8S5UCP7</accession>